<evidence type="ECO:0000256" key="4">
    <source>
        <dbReference type="ARBA" id="ARBA00035288"/>
    </source>
</evidence>
<dbReference type="PRINTS" id="PR00061">
    <property type="entry name" value="RIBOSOMALL19"/>
</dbReference>
<reference evidence="6" key="1">
    <citation type="submission" date="2023-03" db="EMBL/GenBank/DDBJ databases">
        <authorList>
            <person name="Steffen K."/>
            <person name="Cardenas P."/>
        </authorList>
    </citation>
    <scope>NUCLEOTIDE SEQUENCE</scope>
</reference>
<sequence length="166" mass="18713">MAGVCCMHSRLIHRAALGGVLYRRWLSSGKDSLSTASNERVPTTTHVTVNDTVCHTPKEASTNLLNFLNQSDIQKRRRSIDIPFFTAGSYPAVTRADPYSPTDTSKFVGICIARRNKSLGSTFILRNVLSGVGVEMMYELYSPAIREIQVLKLQRRRQAKLYYLRD</sequence>
<dbReference type="PANTHER" id="PTHR15680:SF9">
    <property type="entry name" value="LARGE RIBOSOMAL SUBUNIT PROTEIN BL19M"/>
    <property type="match status" value="1"/>
</dbReference>
<dbReference type="GO" id="GO:0006412">
    <property type="term" value="P:translation"/>
    <property type="evidence" value="ECO:0007669"/>
    <property type="project" value="InterPro"/>
</dbReference>
<dbReference type="EMBL" id="CASHTH010004523">
    <property type="protein sequence ID" value="CAI8058505.1"/>
    <property type="molecule type" value="Genomic_DNA"/>
</dbReference>
<dbReference type="InterPro" id="IPR038657">
    <property type="entry name" value="Ribosomal_bL19_sf"/>
</dbReference>
<keyword evidence="3" id="KW-0687">Ribonucleoprotein</keyword>
<evidence type="ECO:0000313" key="7">
    <source>
        <dbReference type="Proteomes" id="UP001174909"/>
    </source>
</evidence>
<dbReference type="GO" id="GO:0003735">
    <property type="term" value="F:structural constituent of ribosome"/>
    <property type="evidence" value="ECO:0007669"/>
    <property type="project" value="InterPro"/>
</dbReference>
<comment type="similarity">
    <text evidence="1">Belongs to the bacterial ribosomal protein bL19 family.</text>
</comment>
<dbReference type="Gene3D" id="2.30.30.790">
    <property type="match status" value="1"/>
</dbReference>
<evidence type="ECO:0000313" key="6">
    <source>
        <dbReference type="EMBL" id="CAI8058505.1"/>
    </source>
</evidence>
<comment type="caution">
    <text evidence="6">The sequence shown here is derived from an EMBL/GenBank/DDBJ whole genome shotgun (WGS) entry which is preliminary data.</text>
</comment>
<dbReference type="SUPFAM" id="SSF50104">
    <property type="entry name" value="Translation proteins SH3-like domain"/>
    <property type="match status" value="1"/>
</dbReference>
<evidence type="ECO:0000256" key="5">
    <source>
        <dbReference type="ARBA" id="ARBA00035359"/>
    </source>
</evidence>
<dbReference type="Pfam" id="PF01245">
    <property type="entry name" value="Ribosomal_L19"/>
    <property type="match status" value="1"/>
</dbReference>
<evidence type="ECO:0000256" key="2">
    <source>
        <dbReference type="ARBA" id="ARBA00022980"/>
    </source>
</evidence>
<accession>A0AA35U1L4</accession>
<keyword evidence="2 6" id="KW-0689">Ribosomal protein</keyword>
<gene>
    <name evidence="6" type="ORF">GBAR_LOCUS31813</name>
</gene>
<evidence type="ECO:0000256" key="3">
    <source>
        <dbReference type="ARBA" id="ARBA00023274"/>
    </source>
</evidence>
<dbReference type="InterPro" id="IPR008991">
    <property type="entry name" value="Translation_prot_SH3-like_sf"/>
</dbReference>
<protein>
    <recommendedName>
        <fullName evidence="4">Large ribosomal subunit protein bL19m</fullName>
    </recommendedName>
    <alternativeName>
        <fullName evidence="5">39S ribosomal protein L19, mitochondrial</fullName>
    </alternativeName>
</protein>
<evidence type="ECO:0000256" key="1">
    <source>
        <dbReference type="ARBA" id="ARBA00005781"/>
    </source>
</evidence>
<dbReference type="GO" id="GO:0005762">
    <property type="term" value="C:mitochondrial large ribosomal subunit"/>
    <property type="evidence" value="ECO:0007669"/>
    <property type="project" value="TreeGrafter"/>
</dbReference>
<proteinExistence type="inferred from homology"/>
<organism evidence="6 7">
    <name type="scientific">Geodia barretti</name>
    <name type="common">Barrett's horny sponge</name>
    <dbReference type="NCBI Taxonomy" id="519541"/>
    <lineage>
        <taxon>Eukaryota</taxon>
        <taxon>Metazoa</taxon>
        <taxon>Porifera</taxon>
        <taxon>Demospongiae</taxon>
        <taxon>Heteroscleromorpha</taxon>
        <taxon>Tetractinellida</taxon>
        <taxon>Astrophorina</taxon>
        <taxon>Geodiidae</taxon>
        <taxon>Geodia</taxon>
    </lineage>
</organism>
<dbReference type="AlphaFoldDB" id="A0AA35U1L4"/>
<keyword evidence="7" id="KW-1185">Reference proteome</keyword>
<dbReference type="Proteomes" id="UP001174909">
    <property type="component" value="Unassembled WGS sequence"/>
</dbReference>
<dbReference type="InterPro" id="IPR001857">
    <property type="entry name" value="Ribosomal_bL19"/>
</dbReference>
<name>A0AA35U1L4_GEOBA</name>
<dbReference type="PANTHER" id="PTHR15680">
    <property type="entry name" value="RIBOSOMAL PROTEIN L19"/>
    <property type="match status" value="1"/>
</dbReference>